<keyword evidence="2" id="KW-1185">Reference proteome</keyword>
<protein>
    <recommendedName>
        <fullName evidence="3">C factor cell-cell signaling protein</fullName>
    </recommendedName>
</protein>
<dbReference type="EMBL" id="FYAH01000005">
    <property type="protein sequence ID" value="SMY17482.1"/>
    <property type="molecule type" value="Genomic_DNA"/>
</dbReference>
<dbReference type="Proteomes" id="UP000196485">
    <property type="component" value="Unassembled WGS sequence"/>
</dbReference>
<reference evidence="2" key="1">
    <citation type="submission" date="2017-06" db="EMBL/GenBank/DDBJ databases">
        <authorList>
            <person name="Rodrigo-Torres L."/>
            <person name="Arahal R. D."/>
            <person name="Lucena T."/>
        </authorList>
    </citation>
    <scope>NUCLEOTIDE SEQUENCE [LARGE SCALE GENOMIC DNA]</scope>
    <source>
        <strain evidence="2">type strain: CECT 9192</strain>
    </source>
</reference>
<accession>A0A1Y6KZL9</accession>
<organism evidence="1 2">
    <name type="scientific">Photobacterium aquimaris</name>
    <dbReference type="NCBI Taxonomy" id="512643"/>
    <lineage>
        <taxon>Bacteria</taxon>
        <taxon>Pseudomonadati</taxon>
        <taxon>Pseudomonadota</taxon>
        <taxon>Gammaproteobacteria</taxon>
        <taxon>Vibrionales</taxon>
        <taxon>Vibrionaceae</taxon>
        <taxon>Photobacterium</taxon>
    </lineage>
</organism>
<dbReference type="AlphaFoldDB" id="A0A1Y6KZL9"/>
<sequence length="64" mass="7022">MLGFIMKVVIEILESGTYRDQAWEGTFLSTKGELRAVTPSYAAQLIGEAKAALSLDEQGEIRFA</sequence>
<name>A0A1Y6KZL9_9GAMM</name>
<evidence type="ECO:0008006" key="3">
    <source>
        <dbReference type="Google" id="ProtNLM"/>
    </source>
</evidence>
<proteinExistence type="predicted"/>
<gene>
    <name evidence="1" type="ORF">PAQU9191_02794</name>
</gene>
<evidence type="ECO:0000313" key="1">
    <source>
        <dbReference type="EMBL" id="SMY17482.1"/>
    </source>
</evidence>
<evidence type="ECO:0000313" key="2">
    <source>
        <dbReference type="Proteomes" id="UP000196485"/>
    </source>
</evidence>